<comment type="caution">
    <text evidence="6">The sequence shown here is derived from an EMBL/GenBank/DDBJ whole genome shotgun (WGS) entry which is preliminary data.</text>
</comment>
<protein>
    <submittedName>
        <fullName evidence="6">Nicotinate dehydrogenase subunit B</fullName>
    </submittedName>
</protein>
<feature type="domain" description="Cytochrome c" evidence="5">
    <location>
        <begin position="188"/>
        <end position="295"/>
    </location>
</feature>
<reference evidence="7" key="1">
    <citation type="submission" date="2018-10" db="EMBL/GenBank/DDBJ databases">
        <authorList>
            <person name="Peiro R."/>
            <person name="Begona"/>
            <person name="Cbmso G."/>
            <person name="Lopez M."/>
            <person name="Gonzalez S."/>
            <person name="Sacristan E."/>
            <person name="Castillo E."/>
        </authorList>
    </citation>
    <scope>NUCLEOTIDE SEQUENCE [LARGE SCALE GENOMIC DNA]</scope>
</reference>
<dbReference type="GO" id="GO:0020037">
    <property type="term" value="F:heme binding"/>
    <property type="evidence" value="ECO:0007669"/>
    <property type="project" value="InterPro"/>
</dbReference>
<gene>
    <name evidence="6" type="primary">nicB_4</name>
    <name evidence="6" type="ORF">RHODGE_RHODGE_02327</name>
</gene>
<evidence type="ECO:0000313" key="7">
    <source>
        <dbReference type="Proteomes" id="UP000289200"/>
    </source>
</evidence>
<dbReference type="InterPro" id="IPR009056">
    <property type="entry name" value="Cyt_c-like_dom"/>
</dbReference>
<sequence length="306" mass="32738">MPVLLRVLIAAVLVLGTGVAVFLVVTEPARVPAASLGPHTPNLDNGRTLFFAGGCASCHASSKEERDRLGGGLALRSPFGTFHVPNISPDPADGIGRWSEAEFVTAMLDGTSPDGRHYYPAFPYTSYQRMTVGDLRDLFAYIKTLPAVSGRAPDHELAFPYSFRRGLGLWKLANLDGKPFTPDPSRSAAWNRGAYLVNGPGHCAECHSPRDRFGGIVAAQRFAGGPNPEGEGWVPNITGKGLASWSAKDVEYLLETGDLPDGDSVGGTMTAVVRNTRELSPADRAAMAEYLKSLPPVDGPPRPERR</sequence>
<dbReference type="SUPFAM" id="SSF46626">
    <property type="entry name" value="Cytochrome c"/>
    <property type="match status" value="2"/>
</dbReference>
<dbReference type="InterPro" id="IPR036909">
    <property type="entry name" value="Cyt_c-like_dom_sf"/>
</dbReference>
<dbReference type="GO" id="GO:0046872">
    <property type="term" value="F:metal ion binding"/>
    <property type="evidence" value="ECO:0007669"/>
    <property type="project" value="UniProtKB-KW"/>
</dbReference>
<dbReference type="AlphaFoldDB" id="A0A3S4B4T0"/>
<keyword evidence="7" id="KW-1185">Reference proteome</keyword>
<evidence type="ECO:0000313" key="6">
    <source>
        <dbReference type="EMBL" id="VCU09153.1"/>
    </source>
</evidence>
<dbReference type="GO" id="GO:0009055">
    <property type="term" value="F:electron transfer activity"/>
    <property type="evidence" value="ECO:0007669"/>
    <property type="project" value="InterPro"/>
</dbReference>
<dbReference type="Gene3D" id="1.10.760.10">
    <property type="entry name" value="Cytochrome c-like domain"/>
    <property type="match status" value="2"/>
</dbReference>
<keyword evidence="3 4" id="KW-0408">Iron</keyword>
<evidence type="ECO:0000256" key="2">
    <source>
        <dbReference type="ARBA" id="ARBA00022723"/>
    </source>
</evidence>
<dbReference type="Proteomes" id="UP000289200">
    <property type="component" value="Unassembled WGS sequence"/>
</dbReference>
<dbReference type="PANTHER" id="PTHR35008:SF8">
    <property type="entry name" value="ALCOHOL DEHYDROGENASE CYTOCHROME C SUBUNIT"/>
    <property type="match status" value="1"/>
</dbReference>
<accession>A0A3S4B4T0</accession>
<dbReference type="PROSITE" id="PS51007">
    <property type="entry name" value="CYTC"/>
    <property type="match status" value="2"/>
</dbReference>
<dbReference type="PANTHER" id="PTHR35008">
    <property type="entry name" value="BLL4482 PROTEIN-RELATED"/>
    <property type="match status" value="1"/>
</dbReference>
<evidence type="ECO:0000259" key="5">
    <source>
        <dbReference type="PROSITE" id="PS51007"/>
    </source>
</evidence>
<name>A0A3S4B4T0_9BRAD</name>
<feature type="domain" description="Cytochrome c" evidence="5">
    <location>
        <begin position="41"/>
        <end position="146"/>
    </location>
</feature>
<proteinExistence type="predicted"/>
<dbReference type="InterPro" id="IPR051459">
    <property type="entry name" value="Cytochrome_c-type_DH"/>
</dbReference>
<evidence type="ECO:0000256" key="3">
    <source>
        <dbReference type="ARBA" id="ARBA00023004"/>
    </source>
</evidence>
<dbReference type="Pfam" id="PF00034">
    <property type="entry name" value="Cytochrom_C"/>
    <property type="match status" value="2"/>
</dbReference>
<keyword evidence="1 4" id="KW-0349">Heme</keyword>
<dbReference type="EMBL" id="UWOC01000141">
    <property type="protein sequence ID" value="VCU09153.1"/>
    <property type="molecule type" value="Genomic_DNA"/>
</dbReference>
<organism evidence="6 7">
    <name type="scientific">Rhodoplanes serenus</name>
    <dbReference type="NCBI Taxonomy" id="200615"/>
    <lineage>
        <taxon>Bacteria</taxon>
        <taxon>Pseudomonadati</taxon>
        <taxon>Pseudomonadota</taxon>
        <taxon>Alphaproteobacteria</taxon>
        <taxon>Hyphomicrobiales</taxon>
        <taxon>Nitrobacteraceae</taxon>
        <taxon>Rhodoplanes</taxon>
    </lineage>
</organism>
<evidence type="ECO:0000256" key="1">
    <source>
        <dbReference type="ARBA" id="ARBA00022617"/>
    </source>
</evidence>
<evidence type="ECO:0000256" key="4">
    <source>
        <dbReference type="PROSITE-ProRule" id="PRU00433"/>
    </source>
</evidence>
<keyword evidence="2 4" id="KW-0479">Metal-binding</keyword>